<evidence type="ECO:0000313" key="1">
    <source>
        <dbReference type="EMBL" id="SFV69803.1"/>
    </source>
</evidence>
<proteinExistence type="predicted"/>
<reference evidence="1" key="1">
    <citation type="submission" date="2016-10" db="EMBL/GenBank/DDBJ databases">
        <authorList>
            <person name="de Groot N.N."/>
        </authorList>
    </citation>
    <scope>NUCLEOTIDE SEQUENCE</scope>
</reference>
<name>A0A1W1CVP4_9ZZZZ</name>
<sequence length="162" mass="18575">MEVMVAITILTIVLFALIKASDLKEKQLTENRNLHTATMFLKNIKSMIFGLDINGDGFLQGYYLNNNGNLIGPYTKKNNQLIVKRILRNGYQTSFSLRERANYDIAMMYSIFDLYNEAELSITCTDSNNTDAIPCSLGSTHHLNFSWVYDNQRKNVNLEVIY</sequence>
<accession>A0A1W1CVP4</accession>
<gene>
    <name evidence="1" type="ORF">MNB_SUP05-5-1134</name>
</gene>
<dbReference type="EMBL" id="FPHJ01000069">
    <property type="protein sequence ID" value="SFV69803.1"/>
    <property type="molecule type" value="Genomic_DNA"/>
</dbReference>
<organism evidence="1">
    <name type="scientific">hydrothermal vent metagenome</name>
    <dbReference type="NCBI Taxonomy" id="652676"/>
    <lineage>
        <taxon>unclassified sequences</taxon>
        <taxon>metagenomes</taxon>
        <taxon>ecological metagenomes</taxon>
    </lineage>
</organism>
<dbReference type="AlphaFoldDB" id="A0A1W1CVP4"/>
<protein>
    <submittedName>
        <fullName evidence="1">Uncharacterized protein</fullName>
    </submittedName>
</protein>